<sequence length="117" mass="13448">MLLDWTQVPMYCFLMEPKRITLNGVDYEPVAQRSGSRHVVVIDRGWIFAGDLTQENGRIHLDRAILVVRWSGIGFDGMIRDPLSDNVQLRDIPDRVDIPIEAELFRIPVTDDWGISQ</sequence>
<evidence type="ECO:0000313" key="1">
    <source>
        <dbReference type="EMBL" id="NER29436.1"/>
    </source>
</evidence>
<comment type="caution">
    <text evidence="1">The sequence shown here is derived from an EMBL/GenBank/DDBJ whole genome shotgun (WGS) entry which is preliminary data.</text>
</comment>
<proteinExistence type="predicted"/>
<dbReference type="EMBL" id="JAAHFQ010000366">
    <property type="protein sequence ID" value="NER29436.1"/>
    <property type="molecule type" value="Genomic_DNA"/>
</dbReference>
<gene>
    <name evidence="1" type="ORF">F6J89_17860</name>
</gene>
<name>A0A6B3N719_9CYAN</name>
<accession>A0A6B3N719</accession>
<organism evidence="1">
    <name type="scientific">Symploca sp. SIO1C4</name>
    <dbReference type="NCBI Taxonomy" id="2607765"/>
    <lineage>
        <taxon>Bacteria</taxon>
        <taxon>Bacillati</taxon>
        <taxon>Cyanobacteriota</taxon>
        <taxon>Cyanophyceae</taxon>
        <taxon>Coleofasciculales</taxon>
        <taxon>Coleofasciculaceae</taxon>
        <taxon>Symploca</taxon>
    </lineage>
</organism>
<protein>
    <submittedName>
        <fullName evidence="1">Uncharacterized protein</fullName>
    </submittedName>
</protein>
<reference evidence="1" key="1">
    <citation type="submission" date="2019-11" db="EMBL/GenBank/DDBJ databases">
        <title>Genomic insights into an expanded diversity of filamentous marine cyanobacteria reveals the extraordinary biosynthetic potential of Moorea and Okeania.</title>
        <authorList>
            <person name="Ferreira Leao T."/>
            <person name="Wang M."/>
            <person name="Moss N."/>
            <person name="Da Silva R."/>
            <person name="Sanders J."/>
            <person name="Nurk S."/>
            <person name="Gurevich A."/>
            <person name="Humphrey G."/>
            <person name="Reher R."/>
            <person name="Zhu Q."/>
            <person name="Belda-Ferre P."/>
            <person name="Glukhov E."/>
            <person name="Rex R."/>
            <person name="Dorrestein P.C."/>
            <person name="Knight R."/>
            <person name="Pevzner P."/>
            <person name="Gerwick W.H."/>
            <person name="Gerwick L."/>
        </authorList>
    </citation>
    <scope>NUCLEOTIDE SEQUENCE</scope>
    <source>
        <strain evidence="1">SIO1C4</strain>
    </source>
</reference>
<dbReference type="AlphaFoldDB" id="A0A6B3N719"/>